<dbReference type="PANTHER" id="PTHR24031">
    <property type="entry name" value="RNA HELICASE"/>
    <property type="match status" value="1"/>
</dbReference>
<keyword evidence="4 12" id="KW-0547">Nucleotide-binding</keyword>
<evidence type="ECO:0000259" key="15">
    <source>
        <dbReference type="PROSITE" id="PS51192"/>
    </source>
</evidence>
<dbReference type="Pfam" id="PF13959">
    <property type="entry name" value="CTE_SPB4"/>
    <property type="match status" value="1"/>
</dbReference>
<feature type="coiled-coil region" evidence="14">
    <location>
        <begin position="515"/>
        <end position="584"/>
    </location>
</feature>
<dbReference type="PROSITE" id="PS00039">
    <property type="entry name" value="DEAD_ATP_HELICASE"/>
    <property type="match status" value="1"/>
</dbReference>
<evidence type="ECO:0000313" key="17">
    <source>
        <dbReference type="EMBL" id="KAL3233622.1"/>
    </source>
</evidence>
<dbReference type="Pfam" id="PF23681">
    <property type="entry name" value="CTT_SPB4"/>
    <property type="match status" value="1"/>
</dbReference>
<dbReference type="InterPro" id="IPR000629">
    <property type="entry name" value="RNA-helicase_DEAD-box_CS"/>
</dbReference>
<dbReference type="CDD" id="cd18787">
    <property type="entry name" value="SF2_C_DEAD"/>
    <property type="match status" value="1"/>
</dbReference>
<evidence type="ECO:0000256" key="4">
    <source>
        <dbReference type="ARBA" id="ARBA00022741"/>
    </source>
</evidence>
<dbReference type="PROSITE" id="PS51192">
    <property type="entry name" value="HELICASE_ATP_BIND_1"/>
    <property type="match status" value="1"/>
</dbReference>
<comment type="catalytic activity">
    <reaction evidence="13">
        <text>ATP + H2O = ADP + phosphate + H(+)</text>
        <dbReference type="Rhea" id="RHEA:13065"/>
        <dbReference type="ChEBI" id="CHEBI:15377"/>
        <dbReference type="ChEBI" id="CHEBI:15378"/>
        <dbReference type="ChEBI" id="CHEBI:30616"/>
        <dbReference type="ChEBI" id="CHEBI:43474"/>
        <dbReference type="ChEBI" id="CHEBI:456216"/>
        <dbReference type="EC" id="3.6.4.13"/>
    </reaction>
</comment>
<dbReference type="CDD" id="cd17960">
    <property type="entry name" value="DEADc_DDX55"/>
    <property type="match status" value="1"/>
</dbReference>
<dbReference type="Pfam" id="PF00270">
    <property type="entry name" value="DEAD"/>
    <property type="match status" value="1"/>
</dbReference>
<keyword evidence="6 12" id="KW-0347">Helicase</keyword>
<dbReference type="Proteomes" id="UP001623330">
    <property type="component" value="Unassembled WGS sequence"/>
</dbReference>
<dbReference type="InterPro" id="IPR027417">
    <property type="entry name" value="P-loop_NTPase"/>
</dbReference>
<keyword evidence="9 14" id="KW-0175">Coiled coil</keyword>
<comment type="similarity">
    <text evidence="11">Belongs to the DEAD box helicase family. DDX55/SPB4 subfamily.</text>
</comment>
<dbReference type="InterPro" id="IPR014001">
    <property type="entry name" value="Helicase_ATP-bd"/>
</dbReference>
<name>A0ABR4NXR9_9SACH</name>
<dbReference type="Pfam" id="PF00271">
    <property type="entry name" value="Helicase_C"/>
    <property type="match status" value="1"/>
</dbReference>
<evidence type="ECO:0000259" key="16">
    <source>
        <dbReference type="PROSITE" id="PS51194"/>
    </source>
</evidence>
<organism evidence="17 18">
    <name type="scientific">Nakaseomyces bracarensis</name>
    <dbReference type="NCBI Taxonomy" id="273131"/>
    <lineage>
        <taxon>Eukaryota</taxon>
        <taxon>Fungi</taxon>
        <taxon>Dikarya</taxon>
        <taxon>Ascomycota</taxon>
        <taxon>Saccharomycotina</taxon>
        <taxon>Saccharomycetes</taxon>
        <taxon>Saccharomycetales</taxon>
        <taxon>Saccharomycetaceae</taxon>
        <taxon>Nakaseomyces</taxon>
    </lineage>
</organism>
<evidence type="ECO:0000256" key="5">
    <source>
        <dbReference type="ARBA" id="ARBA00022801"/>
    </source>
</evidence>
<keyword evidence="5 12" id="KW-0378">Hydrolase</keyword>
<dbReference type="SMART" id="SM00490">
    <property type="entry name" value="HELICc"/>
    <property type="match status" value="1"/>
</dbReference>
<dbReference type="GO" id="GO:0004386">
    <property type="term" value="F:helicase activity"/>
    <property type="evidence" value="ECO:0007669"/>
    <property type="project" value="UniProtKB-KW"/>
</dbReference>
<comment type="function">
    <text evidence="13">RNA helicase.</text>
</comment>
<dbReference type="EMBL" id="JBEVYD010000004">
    <property type="protein sequence ID" value="KAL3233622.1"/>
    <property type="molecule type" value="Genomic_DNA"/>
</dbReference>
<dbReference type="InterPro" id="IPR056330">
    <property type="entry name" value="CTT_SPB4"/>
</dbReference>
<evidence type="ECO:0000256" key="13">
    <source>
        <dbReference type="RuleBase" id="RU365068"/>
    </source>
</evidence>
<evidence type="ECO:0000256" key="11">
    <source>
        <dbReference type="ARBA" id="ARBA00038002"/>
    </source>
</evidence>
<dbReference type="InterPro" id="IPR001650">
    <property type="entry name" value="Helicase_C-like"/>
</dbReference>
<dbReference type="InterPro" id="IPR011545">
    <property type="entry name" value="DEAD/DEAH_box_helicase_dom"/>
</dbReference>
<evidence type="ECO:0000256" key="9">
    <source>
        <dbReference type="ARBA" id="ARBA00023054"/>
    </source>
</evidence>
<evidence type="ECO:0000313" key="18">
    <source>
        <dbReference type="Proteomes" id="UP001623330"/>
    </source>
</evidence>
<proteinExistence type="inferred from homology"/>
<reference evidence="17 18" key="1">
    <citation type="submission" date="2024-05" db="EMBL/GenBank/DDBJ databases">
        <title>Long read based assembly of the Candida bracarensis genome reveals expanded adhesin content.</title>
        <authorList>
            <person name="Marcet-Houben M."/>
            <person name="Ksiezopolska E."/>
            <person name="Gabaldon T."/>
        </authorList>
    </citation>
    <scope>NUCLEOTIDE SEQUENCE [LARGE SCALE GENOMIC DNA]</scope>
    <source>
        <strain evidence="17 18">CBM6</strain>
    </source>
</reference>
<dbReference type="PROSITE" id="PS51194">
    <property type="entry name" value="HELICASE_CTER"/>
    <property type="match status" value="1"/>
</dbReference>
<evidence type="ECO:0000256" key="12">
    <source>
        <dbReference type="RuleBase" id="RU000492"/>
    </source>
</evidence>
<comment type="caution">
    <text evidence="17">The sequence shown here is derived from an EMBL/GenBank/DDBJ whole genome shotgun (WGS) entry which is preliminary data.</text>
</comment>
<dbReference type="SUPFAM" id="SSF52540">
    <property type="entry name" value="P-loop containing nucleoside triphosphate hydrolases"/>
    <property type="match status" value="1"/>
</dbReference>
<evidence type="ECO:0000256" key="2">
    <source>
        <dbReference type="ARBA" id="ARBA00022517"/>
    </source>
</evidence>
<keyword evidence="7 12" id="KW-0067">ATP-binding</keyword>
<evidence type="ECO:0000256" key="7">
    <source>
        <dbReference type="ARBA" id="ARBA00022840"/>
    </source>
</evidence>
<dbReference type="EC" id="3.6.4.13" evidence="13"/>
<evidence type="ECO:0000256" key="6">
    <source>
        <dbReference type="ARBA" id="ARBA00022806"/>
    </source>
</evidence>
<protein>
    <recommendedName>
        <fullName evidence="13">ATP-dependent RNA helicase</fullName>
        <ecNumber evidence="13">3.6.4.13</ecNumber>
    </recommendedName>
</protein>
<keyword evidence="3" id="KW-0698">rRNA processing</keyword>
<evidence type="ECO:0000256" key="3">
    <source>
        <dbReference type="ARBA" id="ARBA00022552"/>
    </source>
</evidence>
<feature type="domain" description="Helicase ATP-binding" evidence="15">
    <location>
        <begin position="38"/>
        <end position="224"/>
    </location>
</feature>
<keyword evidence="10" id="KW-0539">Nucleus</keyword>
<sequence length="617" mass="70974">MSKSLEWSELGYDLQPWIKNAIEIFGFDSMTPVQASTIPMFARNKDVVVESVTGSGKTVAFVIPILEKILSEGINNAKFKKGHFYSLILAPTRELSNQIQTVIDSFLEYLPEDQYPIKTQLLVGTNERSVRDDINVLLDERPQILIGTPGRVLEFLQSPTVKTTSCGMVVLDEADRLLDISFFKDVEKILNILPKQRRTGLFSATISSAGSLIFKTGLRNPVKITVNSKGSSAPTSLNLFYATMKPEEKFLNLLKLLNTTKFKKCIVYFPTCTSVTFFYQYMRYLQENFNELLRDDMKVISIHGKLTTQSRRKALDSFSQVLNDSVLLTTDVAARGIDIPDVDLVLQVDAPTDSDIFLHRCGRTGRANRIGRAILFLNEGREEDYVDFMSVKNIQLDLIDLGVGGKKIDSREFYDKFVHWILQDRANYDLSVKSYVAYIRYYTKHSASSIFRLQSLDYVSLGKMYGMFRLPRMPEITKYLQEKSKRKEAVEGLYDSGWLIDPPPIDMDKYQYMDKKREKARLEELSKLAQIQDKKKLKFELKKKNLSWSNKTMTKEERQERREKMELKRKAFELEIAAEAENDKSDEEVTEDWKDVIMKKKKKAKLSSSMQGSFDDL</sequence>
<keyword evidence="8 13" id="KW-0694">RNA-binding</keyword>
<keyword evidence="2" id="KW-0690">Ribosome biogenesis</keyword>
<comment type="domain">
    <text evidence="13">The Q motif is unique to and characteristic of the DEAD box family of RNA helicases and controls ATP binding and hydrolysis.</text>
</comment>
<evidence type="ECO:0000256" key="10">
    <source>
        <dbReference type="ARBA" id="ARBA00023242"/>
    </source>
</evidence>
<dbReference type="SMART" id="SM01178">
    <property type="entry name" value="DUF4217"/>
    <property type="match status" value="1"/>
</dbReference>
<feature type="domain" description="Helicase C-terminal" evidence="16">
    <location>
        <begin position="252"/>
        <end position="414"/>
    </location>
</feature>
<dbReference type="Gene3D" id="3.40.50.300">
    <property type="entry name" value="P-loop containing nucleotide triphosphate hydrolases"/>
    <property type="match status" value="2"/>
</dbReference>
<accession>A0ABR4NXR9</accession>
<keyword evidence="18" id="KW-1185">Reference proteome</keyword>
<evidence type="ECO:0000256" key="14">
    <source>
        <dbReference type="SAM" id="Coils"/>
    </source>
</evidence>
<evidence type="ECO:0000256" key="1">
    <source>
        <dbReference type="ARBA" id="ARBA00004604"/>
    </source>
</evidence>
<evidence type="ECO:0000256" key="8">
    <source>
        <dbReference type="ARBA" id="ARBA00022884"/>
    </source>
</evidence>
<dbReference type="InterPro" id="IPR025313">
    <property type="entry name" value="SPB4-like_CTE"/>
</dbReference>
<comment type="subcellular location">
    <subcellularLocation>
        <location evidence="1">Nucleus</location>
        <location evidence="1">Nucleolus</location>
    </subcellularLocation>
</comment>
<gene>
    <name evidence="17" type="ORF">RNJ44_03662</name>
</gene>
<dbReference type="SMART" id="SM00487">
    <property type="entry name" value="DEXDc"/>
    <property type="match status" value="1"/>
</dbReference>